<name>A0A9W6LMG9_9FUSO</name>
<keyword evidence="2" id="KW-0812">Transmembrane</keyword>
<evidence type="ECO:0000313" key="5">
    <source>
        <dbReference type="Proteomes" id="UP001144471"/>
    </source>
</evidence>
<feature type="transmembrane region" description="Helical" evidence="2">
    <location>
        <begin position="72"/>
        <end position="94"/>
    </location>
</feature>
<dbReference type="PANTHER" id="PTHR43318:SF1">
    <property type="entry name" value="POLYSACCHARIDE BIOSYNTHESIS PROTEIN EPSC-RELATED"/>
    <property type="match status" value="1"/>
</dbReference>
<comment type="similarity">
    <text evidence="1">Belongs to the polysaccharide synthase family.</text>
</comment>
<feature type="transmembrane region" description="Helical" evidence="2">
    <location>
        <begin position="12"/>
        <end position="31"/>
    </location>
</feature>
<dbReference type="Gene3D" id="3.40.50.720">
    <property type="entry name" value="NAD(P)-binding Rossmann-like Domain"/>
    <property type="match status" value="2"/>
</dbReference>
<keyword evidence="5" id="KW-1185">Reference proteome</keyword>
<feature type="transmembrane region" description="Helical" evidence="2">
    <location>
        <begin position="100"/>
        <end position="121"/>
    </location>
</feature>
<dbReference type="Pfam" id="PF13727">
    <property type="entry name" value="CoA_binding_3"/>
    <property type="match status" value="1"/>
</dbReference>
<dbReference type="InterPro" id="IPR003869">
    <property type="entry name" value="Polysac_CapD-like"/>
</dbReference>
<accession>A0A9W6LMG9</accession>
<dbReference type="RefSeq" id="WP_281834494.1">
    <property type="nucleotide sequence ID" value="NZ_BSDY01000005.1"/>
</dbReference>
<organism evidence="4 5">
    <name type="scientific">Propionigenium maris DSM 9537</name>
    <dbReference type="NCBI Taxonomy" id="1123000"/>
    <lineage>
        <taxon>Bacteria</taxon>
        <taxon>Fusobacteriati</taxon>
        <taxon>Fusobacteriota</taxon>
        <taxon>Fusobacteriia</taxon>
        <taxon>Fusobacteriales</taxon>
        <taxon>Fusobacteriaceae</taxon>
        <taxon>Propionigenium</taxon>
    </lineage>
</organism>
<dbReference type="EMBL" id="BSDY01000005">
    <property type="protein sequence ID" value="GLI55789.1"/>
    <property type="molecule type" value="Genomic_DNA"/>
</dbReference>
<dbReference type="InterPro" id="IPR051203">
    <property type="entry name" value="Polysaccharide_Synthase-Rel"/>
</dbReference>
<sequence length="630" mass="71570">MKEAVKGRGIKIFIDMSAISLAYIFTLMLKFEENWLYHIDNKTLFFYLGFIWVMFSFLEIPKRSWTYTSLDGIIKIVQGVFISTFMLYIFSVASGEARSIYTYAALFFFSSGFCIAVRYSFMLEKSLHFHRGGKENLKTLIVGAGEAGGNLLRESLHNENFRYQIVGLIDDNPRKENMLLLGHKVLGTTKDLNKIIKSKKIGSVIIAIPSGKSSDIRRIYKIAATSGAQVKILPAFGETLKDEPYIKQIREVRVEDLLGREQHNINKEEVEQTIKNKTIFITGGGGSIGSELSRQICSCHPQKVVNIDINENSLYFLELELKNKFPDIEIFSEICSIKDKTKLLWLFDRYNPEIVFHTAAHKHVPLMEHNPEEAIKNNIFGTKNLVECADHYAVERFVLISTDKAVNPTSVMGATKRVCEMIVQNAAKKSSTKFMAVRFGNVLGSKGSVVPIFKNLIATGKNITLTHKEITRYFMTIPEAVQLVMEASSFGNGGEVFILDMGKPVRIMDLAKNMIELSGLKIGEDIDIDVIGLRPGEKLFEELLYDEDTTIKTQNKKIFISKLREIDIPVEHHLENLKILVDQKDREGIKGELKRCVKTYEEPEFHFSKELNKHKEDSTLPSQNLSMNMD</sequence>
<dbReference type="InterPro" id="IPR036291">
    <property type="entry name" value="NAD(P)-bd_dom_sf"/>
</dbReference>
<dbReference type="CDD" id="cd05237">
    <property type="entry name" value="UDP_invert_4-6DH_SDR_e"/>
    <property type="match status" value="1"/>
</dbReference>
<dbReference type="Pfam" id="PF02719">
    <property type="entry name" value="Polysacc_synt_2"/>
    <property type="match status" value="1"/>
</dbReference>
<keyword evidence="2" id="KW-0472">Membrane</keyword>
<evidence type="ECO:0000259" key="3">
    <source>
        <dbReference type="Pfam" id="PF02719"/>
    </source>
</evidence>
<evidence type="ECO:0000313" key="4">
    <source>
        <dbReference type="EMBL" id="GLI55789.1"/>
    </source>
</evidence>
<dbReference type="Proteomes" id="UP001144471">
    <property type="component" value="Unassembled WGS sequence"/>
</dbReference>
<feature type="transmembrane region" description="Helical" evidence="2">
    <location>
        <begin position="43"/>
        <end position="60"/>
    </location>
</feature>
<evidence type="ECO:0000256" key="2">
    <source>
        <dbReference type="SAM" id="Phobius"/>
    </source>
</evidence>
<protein>
    <submittedName>
        <fullName evidence="4">UDP-4-dehydro-6-deoxy-2-acetamido-D-glucose 4-reductase</fullName>
    </submittedName>
</protein>
<keyword evidence="2" id="KW-1133">Transmembrane helix</keyword>
<dbReference type="PANTHER" id="PTHR43318">
    <property type="entry name" value="UDP-N-ACETYLGLUCOSAMINE 4,6-DEHYDRATASE"/>
    <property type="match status" value="1"/>
</dbReference>
<evidence type="ECO:0000256" key="1">
    <source>
        <dbReference type="ARBA" id="ARBA00007430"/>
    </source>
</evidence>
<comment type="caution">
    <text evidence="4">The sequence shown here is derived from an EMBL/GenBank/DDBJ whole genome shotgun (WGS) entry which is preliminary data.</text>
</comment>
<feature type="domain" description="Polysaccharide biosynthesis protein CapD-like" evidence="3">
    <location>
        <begin position="279"/>
        <end position="561"/>
    </location>
</feature>
<dbReference type="AlphaFoldDB" id="A0A9W6LMG9"/>
<dbReference type="SUPFAM" id="SSF51735">
    <property type="entry name" value="NAD(P)-binding Rossmann-fold domains"/>
    <property type="match status" value="2"/>
</dbReference>
<gene>
    <name evidence="4" type="ORF">PM10SUCC1_13030</name>
</gene>
<reference evidence="4" key="1">
    <citation type="submission" date="2022-12" db="EMBL/GenBank/DDBJ databases">
        <title>Reference genome sequencing for broad-spectrum identification of bacterial and archaeal isolates by mass spectrometry.</title>
        <authorList>
            <person name="Sekiguchi Y."/>
            <person name="Tourlousse D.M."/>
        </authorList>
    </citation>
    <scope>NUCLEOTIDE SEQUENCE</scope>
    <source>
        <strain evidence="4">10succ1</strain>
    </source>
</reference>
<proteinExistence type="inferred from homology"/>